<evidence type="ECO:0000256" key="2">
    <source>
        <dbReference type="ARBA" id="ARBA00022737"/>
    </source>
</evidence>
<dbReference type="Gene3D" id="2.160.10.10">
    <property type="entry name" value="Hexapeptide repeat proteins"/>
    <property type="match status" value="2"/>
</dbReference>
<dbReference type="CDD" id="cd04647">
    <property type="entry name" value="LbH_MAT_like"/>
    <property type="match status" value="1"/>
</dbReference>
<dbReference type="Pfam" id="PF00132">
    <property type="entry name" value="Hexapep"/>
    <property type="match status" value="1"/>
</dbReference>
<sequence length="265" mass="28457">MRRWPSRWVEALDLYIRAQSTGWGAYLLEQSLMAVLRDLPGLLGIALRGMAYRLILNAWGFPYIARGVRLAQPRRITLGRGVYLDEGVYLHACPNGIVIGEGTVIMHGSVLHVYNFRGLPGSGITIGRRCFIGEYNVIRGQGGVTIGDFVYTGPMVQILAVNHVFADPDRLIAEQGITARGIVIEDDVWLGGGAVVLDGVRIGRGAVVGAGAVVTQDIPPYAIAVGVPARVVGSRRETPRPVEGPIFHGGLPAVQSMVLSREGSP</sequence>
<keyword evidence="2" id="KW-0677">Repeat</keyword>
<proteinExistence type="predicted"/>
<organism evidence="3 4">
    <name type="scientific">Thermoflexus hugenholtzii JAD2</name>
    <dbReference type="NCBI Taxonomy" id="877466"/>
    <lineage>
        <taxon>Bacteria</taxon>
        <taxon>Bacillati</taxon>
        <taxon>Chloroflexota</taxon>
        <taxon>Thermoflexia</taxon>
        <taxon>Thermoflexales</taxon>
        <taxon>Thermoflexaceae</taxon>
        <taxon>Thermoflexus</taxon>
    </lineage>
</organism>
<dbReference type="SUPFAM" id="SSF51161">
    <property type="entry name" value="Trimeric LpxA-like enzymes"/>
    <property type="match status" value="1"/>
</dbReference>
<keyword evidence="4" id="KW-1185">Reference proteome</keyword>
<protein>
    <submittedName>
        <fullName evidence="3">Acetyltransferase (Isoleucine patch superfamily)</fullName>
    </submittedName>
</protein>
<dbReference type="InterPro" id="IPR001451">
    <property type="entry name" value="Hexapep"/>
</dbReference>
<dbReference type="PROSITE" id="PS00101">
    <property type="entry name" value="HEXAPEP_TRANSFERASES"/>
    <property type="match status" value="1"/>
</dbReference>
<dbReference type="PANTHER" id="PTHR23416:SF78">
    <property type="entry name" value="LIPOPOLYSACCHARIDE BIOSYNTHESIS O-ACETYL TRANSFERASE WBBJ-RELATED"/>
    <property type="match status" value="1"/>
</dbReference>
<evidence type="ECO:0000313" key="3">
    <source>
        <dbReference type="EMBL" id="SNB51958.1"/>
    </source>
</evidence>
<dbReference type="PANTHER" id="PTHR23416">
    <property type="entry name" value="SIALIC ACID SYNTHASE-RELATED"/>
    <property type="match status" value="1"/>
</dbReference>
<dbReference type="Proteomes" id="UP000197025">
    <property type="component" value="Unassembled WGS sequence"/>
</dbReference>
<dbReference type="AlphaFoldDB" id="A0A212PYB8"/>
<dbReference type="InterPro" id="IPR018357">
    <property type="entry name" value="Hexapep_transf_CS"/>
</dbReference>
<dbReference type="EMBL" id="FYEK01000003">
    <property type="protein sequence ID" value="SNB51958.1"/>
    <property type="molecule type" value="Genomic_DNA"/>
</dbReference>
<keyword evidence="1 3" id="KW-0808">Transferase</keyword>
<name>A0A212PYB8_9CHLR</name>
<dbReference type="InterPro" id="IPR051159">
    <property type="entry name" value="Hexapeptide_acetyltransf"/>
</dbReference>
<dbReference type="OrthoDB" id="9801697at2"/>
<reference evidence="4" key="1">
    <citation type="submission" date="2017-06" db="EMBL/GenBank/DDBJ databases">
        <authorList>
            <person name="Varghese N."/>
            <person name="Submissions S."/>
        </authorList>
    </citation>
    <scope>NUCLEOTIDE SEQUENCE [LARGE SCALE GENOMIC DNA]</scope>
    <source>
        <strain evidence="4">JAD2</strain>
    </source>
</reference>
<dbReference type="InParanoid" id="A0A212PYB8"/>
<dbReference type="RefSeq" id="WP_088570003.1">
    <property type="nucleotide sequence ID" value="NZ_FYEK01000003.1"/>
</dbReference>
<evidence type="ECO:0000256" key="1">
    <source>
        <dbReference type="ARBA" id="ARBA00022679"/>
    </source>
</evidence>
<dbReference type="GO" id="GO:0016740">
    <property type="term" value="F:transferase activity"/>
    <property type="evidence" value="ECO:0007669"/>
    <property type="project" value="UniProtKB-KW"/>
</dbReference>
<gene>
    <name evidence="3" type="ORF">SAMN02746019_00022200</name>
</gene>
<accession>A0A212PYB8</accession>
<dbReference type="InterPro" id="IPR011004">
    <property type="entry name" value="Trimer_LpxA-like_sf"/>
</dbReference>
<evidence type="ECO:0000313" key="4">
    <source>
        <dbReference type="Proteomes" id="UP000197025"/>
    </source>
</evidence>